<evidence type="ECO:0000313" key="2">
    <source>
        <dbReference type="EMBL" id="MBA2890099.1"/>
    </source>
</evidence>
<comment type="caution">
    <text evidence="2">The sequence shown here is derived from an EMBL/GenBank/DDBJ whole genome shotgun (WGS) entry which is preliminary data.</text>
</comment>
<feature type="region of interest" description="Disordered" evidence="1">
    <location>
        <begin position="49"/>
        <end position="90"/>
    </location>
</feature>
<dbReference type="AlphaFoldDB" id="A0A7W0CFK3"/>
<dbReference type="RefSeq" id="WP_246377202.1">
    <property type="nucleotide sequence ID" value="NZ_BAABAM010000001.1"/>
</dbReference>
<dbReference type="Proteomes" id="UP000530928">
    <property type="component" value="Unassembled WGS sequence"/>
</dbReference>
<keyword evidence="3" id="KW-1185">Reference proteome</keyword>
<organism evidence="2 3">
    <name type="scientific">Nonomuraea soli</name>
    <dbReference type="NCBI Taxonomy" id="1032476"/>
    <lineage>
        <taxon>Bacteria</taxon>
        <taxon>Bacillati</taxon>
        <taxon>Actinomycetota</taxon>
        <taxon>Actinomycetes</taxon>
        <taxon>Streptosporangiales</taxon>
        <taxon>Streptosporangiaceae</taxon>
        <taxon>Nonomuraea</taxon>
    </lineage>
</organism>
<reference evidence="2 3" key="1">
    <citation type="submission" date="2020-07" db="EMBL/GenBank/DDBJ databases">
        <title>Genomic Encyclopedia of Type Strains, Phase IV (KMG-IV): sequencing the most valuable type-strain genomes for metagenomic binning, comparative biology and taxonomic classification.</title>
        <authorList>
            <person name="Goeker M."/>
        </authorList>
    </citation>
    <scope>NUCLEOTIDE SEQUENCE [LARGE SCALE GENOMIC DNA]</scope>
    <source>
        <strain evidence="2 3">DSM 45533</strain>
    </source>
</reference>
<dbReference type="EMBL" id="JACDUR010000001">
    <property type="protein sequence ID" value="MBA2890099.1"/>
    <property type="molecule type" value="Genomic_DNA"/>
</dbReference>
<sequence length="90" mass="9468">MPRKSQTNAAAVIDSTGLADRRITATTTPPARPMAMAAAVSQIVVTRPSRMTGSNRYRPMTGQPTFGLRTSEVTTAASSSTTTAAETQRP</sequence>
<accession>A0A7W0CFK3</accession>
<name>A0A7W0CFK3_9ACTN</name>
<evidence type="ECO:0000256" key="1">
    <source>
        <dbReference type="SAM" id="MobiDB-lite"/>
    </source>
</evidence>
<gene>
    <name evidence="2" type="ORF">HNR30_001434</name>
</gene>
<evidence type="ECO:0000313" key="3">
    <source>
        <dbReference type="Proteomes" id="UP000530928"/>
    </source>
</evidence>
<proteinExistence type="predicted"/>
<protein>
    <submittedName>
        <fullName evidence="2">Uncharacterized protein</fullName>
    </submittedName>
</protein>
<feature type="compositionally biased region" description="Low complexity" evidence="1">
    <location>
        <begin position="70"/>
        <end position="90"/>
    </location>
</feature>